<dbReference type="EMBL" id="DXES01000118">
    <property type="protein sequence ID" value="HIX65627.1"/>
    <property type="molecule type" value="Genomic_DNA"/>
</dbReference>
<dbReference type="Proteomes" id="UP000886800">
    <property type="component" value="Unassembled WGS sequence"/>
</dbReference>
<sequence>MNLVVKLGIFAFAAYVVVSLVSLQMEISAKRGELATYQQQLEQELLEVEELERQIALLEDPDYLARIARDQLGMGYSDEHVFRDASGS</sequence>
<evidence type="ECO:0000313" key="3">
    <source>
        <dbReference type="EMBL" id="HIX65627.1"/>
    </source>
</evidence>
<dbReference type="InterPro" id="IPR007060">
    <property type="entry name" value="FtsL/DivIC"/>
</dbReference>
<accession>A0A9D1WR30</accession>
<proteinExistence type="predicted"/>
<protein>
    <submittedName>
        <fullName evidence="3">Septum formation initiator family protein</fullName>
    </submittedName>
</protein>
<keyword evidence="1" id="KW-0175">Coiled coil</keyword>
<keyword evidence="2" id="KW-0812">Transmembrane</keyword>
<dbReference type="AlphaFoldDB" id="A0A9D1WR30"/>
<evidence type="ECO:0000256" key="2">
    <source>
        <dbReference type="SAM" id="Phobius"/>
    </source>
</evidence>
<keyword evidence="2" id="KW-1133">Transmembrane helix</keyword>
<feature type="transmembrane region" description="Helical" evidence="2">
    <location>
        <begin position="6"/>
        <end position="23"/>
    </location>
</feature>
<feature type="coiled-coil region" evidence="1">
    <location>
        <begin position="20"/>
        <end position="61"/>
    </location>
</feature>
<name>A0A9D1WR30_9FIRM</name>
<evidence type="ECO:0000256" key="1">
    <source>
        <dbReference type="SAM" id="Coils"/>
    </source>
</evidence>
<dbReference type="Pfam" id="PF04977">
    <property type="entry name" value="DivIC"/>
    <property type="match status" value="1"/>
</dbReference>
<reference evidence="3" key="1">
    <citation type="journal article" date="2021" name="PeerJ">
        <title>Extensive microbial diversity within the chicken gut microbiome revealed by metagenomics and culture.</title>
        <authorList>
            <person name="Gilroy R."/>
            <person name="Ravi A."/>
            <person name="Getino M."/>
            <person name="Pursley I."/>
            <person name="Horton D.L."/>
            <person name="Alikhan N.F."/>
            <person name="Baker D."/>
            <person name="Gharbi K."/>
            <person name="Hall N."/>
            <person name="Watson M."/>
            <person name="Adriaenssens E.M."/>
            <person name="Foster-Nyarko E."/>
            <person name="Jarju S."/>
            <person name="Secka A."/>
            <person name="Antonio M."/>
            <person name="Oren A."/>
            <person name="Chaudhuri R.R."/>
            <person name="La Ragione R."/>
            <person name="Hildebrand F."/>
            <person name="Pallen M.J."/>
        </authorList>
    </citation>
    <scope>NUCLEOTIDE SEQUENCE</scope>
    <source>
        <strain evidence="3">CHK188-5543</strain>
    </source>
</reference>
<reference evidence="3" key="2">
    <citation type="submission" date="2021-04" db="EMBL/GenBank/DDBJ databases">
        <authorList>
            <person name="Gilroy R."/>
        </authorList>
    </citation>
    <scope>NUCLEOTIDE SEQUENCE</scope>
    <source>
        <strain evidence="3">CHK188-5543</strain>
    </source>
</reference>
<keyword evidence="2" id="KW-0472">Membrane</keyword>
<comment type="caution">
    <text evidence="3">The sequence shown here is derived from an EMBL/GenBank/DDBJ whole genome shotgun (WGS) entry which is preliminary data.</text>
</comment>
<gene>
    <name evidence="3" type="ORF">H9736_05195</name>
</gene>
<evidence type="ECO:0000313" key="4">
    <source>
        <dbReference type="Proteomes" id="UP000886800"/>
    </source>
</evidence>
<organism evidence="3 4">
    <name type="scientific">Candidatus Anaerotruncus excrementipullorum</name>
    <dbReference type="NCBI Taxonomy" id="2838465"/>
    <lineage>
        <taxon>Bacteria</taxon>
        <taxon>Bacillati</taxon>
        <taxon>Bacillota</taxon>
        <taxon>Clostridia</taxon>
        <taxon>Eubacteriales</taxon>
        <taxon>Oscillospiraceae</taxon>
        <taxon>Anaerotruncus</taxon>
    </lineage>
</organism>